<dbReference type="HOGENOM" id="CLU_030262_1_0_4"/>
<keyword evidence="7 8" id="KW-0472">Membrane</keyword>
<feature type="transmembrane region" description="Helical" evidence="8">
    <location>
        <begin position="332"/>
        <end position="355"/>
    </location>
</feature>
<proteinExistence type="inferred from homology"/>
<dbReference type="AlphaFoldDB" id="K1JRM5"/>
<feature type="transmembrane region" description="Helical" evidence="8">
    <location>
        <begin position="296"/>
        <end position="320"/>
    </location>
</feature>
<feature type="transmembrane region" description="Helical" evidence="8">
    <location>
        <begin position="58"/>
        <end position="76"/>
    </location>
</feature>
<dbReference type="Pfam" id="PF03606">
    <property type="entry name" value="DcuC"/>
    <property type="match status" value="1"/>
</dbReference>
<organism evidence="9 10">
    <name type="scientific">Sutterella wadsworthensis 2_1_59BFAA</name>
    <dbReference type="NCBI Taxonomy" id="742823"/>
    <lineage>
        <taxon>Bacteria</taxon>
        <taxon>Pseudomonadati</taxon>
        <taxon>Pseudomonadota</taxon>
        <taxon>Betaproteobacteria</taxon>
        <taxon>Burkholderiales</taxon>
        <taxon>Sutterellaceae</taxon>
        <taxon>Sutterella</taxon>
    </lineage>
</organism>
<name>K1JRM5_9BURK</name>
<dbReference type="STRING" id="742823.HMPREF9465_02014"/>
<keyword evidence="10" id="KW-1185">Reference proteome</keyword>
<protein>
    <submittedName>
        <fullName evidence="9">Anaerobic C4-dicarboxylate uptake C (DcuC) family transporter</fullName>
    </submittedName>
</protein>
<feature type="transmembrane region" description="Helical" evidence="8">
    <location>
        <begin position="258"/>
        <end position="276"/>
    </location>
</feature>
<evidence type="ECO:0000313" key="10">
    <source>
        <dbReference type="Proteomes" id="UP000005835"/>
    </source>
</evidence>
<dbReference type="EMBL" id="ADMG01000045">
    <property type="protein sequence ID" value="EKB30347.1"/>
    <property type="molecule type" value="Genomic_DNA"/>
</dbReference>
<feature type="transmembrane region" description="Helical" evidence="8">
    <location>
        <begin position="375"/>
        <end position="402"/>
    </location>
</feature>
<evidence type="ECO:0000256" key="7">
    <source>
        <dbReference type="ARBA" id="ARBA00023136"/>
    </source>
</evidence>
<evidence type="ECO:0000256" key="1">
    <source>
        <dbReference type="ARBA" id="ARBA00004651"/>
    </source>
</evidence>
<dbReference type="InterPro" id="IPR004669">
    <property type="entry name" value="C4_dicarb_anaerob_car"/>
</dbReference>
<evidence type="ECO:0000256" key="3">
    <source>
        <dbReference type="ARBA" id="ARBA00022448"/>
    </source>
</evidence>
<evidence type="ECO:0000256" key="2">
    <source>
        <dbReference type="ARBA" id="ARBA00005275"/>
    </source>
</evidence>
<dbReference type="GO" id="GO:0005886">
    <property type="term" value="C:plasma membrane"/>
    <property type="evidence" value="ECO:0007669"/>
    <property type="project" value="UniProtKB-SubCell"/>
</dbReference>
<evidence type="ECO:0000256" key="6">
    <source>
        <dbReference type="ARBA" id="ARBA00022989"/>
    </source>
</evidence>
<feature type="transmembrane region" description="Helical" evidence="8">
    <location>
        <begin position="134"/>
        <end position="154"/>
    </location>
</feature>
<dbReference type="GO" id="GO:0015556">
    <property type="term" value="F:C4-dicarboxylate transmembrane transporter activity"/>
    <property type="evidence" value="ECO:0007669"/>
    <property type="project" value="InterPro"/>
</dbReference>
<dbReference type="InterPro" id="IPR018385">
    <property type="entry name" value="C4_dicarb_anaerob_car-like"/>
</dbReference>
<dbReference type="Proteomes" id="UP000005835">
    <property type="component" value="Unassembled WGS sequence"/>
</dbReference>
<keyword evidence="4" id="KW-1003">Cell membrane</keyword>
<keyword evidence="5 8" id="KW-0812">Transmembrane</keyword>
<keyword evidence="3" id="KW-0813">Transport</keyword>
<feature type="transmembrane region" description="Helical" evidence="8">
    <location>
        <begin position="96"/>
        <end position="122"/>
    </location>
</feature>
<comment type="subcellular location">
    <subcellularLocation>
        <location evidence="1">Cell membrane</location>
        <topology evidence="1">Multi-pass membrane protein</topology>
    </subcellularLocation>
</comment>
<reference evidence="9 10" key="1">
    <citation type="submission" date="2012-05" db="EMBL/GenBank/DDBJ databases">
        <title>The Genome Sequence of Sutterella wadsworthensis 2_1_59BFAA.</title>
        <authorList>
            <consortium name="The Broad Institute Genome Sequencing Platform"/>
            <person name="Earl A."/>
            <person name="Ward D."/>
            <person name="Feldgarden M."/>
            <person name="Gevers D."/>
            <person name="Daigneault M."/>
            <person name="Strauss J."/>
            <person name="Allen-Vercoe E."/>
            <person name="Walker B."/>
            <person name="Young S.K."/>
            <person name="Zeng Q."/>
            <person name="Gargeya S."/>
            <person name="Fitzgerald M."/>
            <person name="Haas B."/>
            <person name="Abouelleil A."/>
            <person name="Alvarado L."/>
            <person name="Arachchi H.M."/>
            <person name="Berlin A.M."/>
            <person name="Chapman S.B."/>
            <person name="Goldberg J."/>
            <person name="Griggs A."/>
            <person name="Gujja S."/>
            <person name="Hansen M."/>
            <person name="Howarth C."/>
            <person name="Imamovic A."/>
            <person name="Larimer J."/>
            <person name="McCowen C."/>
            <person name="Montmayeur A."/>
            <person name="Murphy C."/>
            <person name="Neiman D."/>
            <person name="Pearson M."/>
            <person name="Priest M."/>
            <person name="Roberts A."/>
            <person name="Saif S."/>
            <person name="Shea T."/>
            <person name="Sisk P."/>
            <person name="Sykes S."/>
            <person name="Wortman J."/>
            <person name="Nusbaum C."/>
            <person name="Birren B."/>
        </authorList>
    </citation>
    <scope>NUCLEOTIDE SEQUENCE [LARGE SCALE GENOMIC DNA]</scope>
    <source>
        <strain evidence="9 10">2_1_59BFAA</strain>
    </source>
</reference>
<feature type="transmembrane region" description="Helical" evidence="8">
    <location>
        <begin position="174"/>
        <end position="200"/>
    </location>
</feature>
<evidence type="ECO:0000256" key="8">
    <source>
        <dbReference type="SAM" id="Phobius"/>
    </source>
</evidence>
<accession>K1JRM5</accession>
<gene>
    <name evidence="9" type="ORF">HMPREF9465_02014</name>
</gene>
<evidence type="ECO:0000256" key="5">
    <source>
        <dbReference type="ARBA" id="ARBA00022692"/>
    </source>
</evidence>
<dbReference type="PANTHER" id="PTHR42002:SF2">
    <property type="entry name" value="ANAEROBIC C4-DICARBOXYLATE TRANSPORTER DCUC-RELATED"/>
    <property type="match status" value="1"/>
</dbReference>
<dbReference type="OrthoDB" id="1675518at2"/>
<comment type="similarity">
    <text evidence="2">Belongs to the DcuC/DcuD transporter (TC 2.A.61) family.</text>
</comment>
<dbReference type="eggNOG" id="COG3069">
    <property type="taxonomic scope" value="Bacteria"/>
</dbReference>
<dbReference type="PANTHER" id="PTHR42002">
    <property type="entry name" value="ANAEROBIC C4-DICARBOXYLATE TRANSPORTER DCUC-RELATED"/>
    <property type="match status" value="1"/>
</dbReference>
<dbReference type="RefSeq" id="WP_005436701.1">
    <property type="nucleotide sequence ID" value="NZ_JH815520.1"/>
</dbReference>
<dbReference type="PATRIC" id="fig|742823.3.peg.2012"/>
<evidence type="ECO:0000313" key="9">
    <source>
        <dbReference type="EMBL" id="EKB30347.1"/>
    </source>
</evidence>
<dbReference type="NCBIfam" id="NF037994">
    <property type="entry name" value="DcuC_1"/>
    <property type="match status" value="1"/>
</dbReference>
<sequence>MTIYVWSAIAVVILTLAALIRRYDTKLVLLIAGLAMCCLSMNPMAAFQQFDKSMTNSALIISICSSMGFAACVTMTKCDLHLVSLLTKPLNKLGILLLPCCMIVTGIASVAIGSLAGLCAAIGPTLVGLMIRAGFRPAMAAAVIISSTLPNYWSPGSTDNIYVAKLANIPVMDMVTYVAPTTLILSALSIVFVMIVCLLFKDYRKEGFGSTGVHPGEDIQKKLPDLPEKPNLLMAFAPLLPVVLLFVISLCFPGVKMSVATAMLMGLIYVMIVTRLNPQQLCSKFFDGMGSGYGSILGLIIAAGVFAAGLKSCGLISLFIDYLKNSSDVAKLGASFGPYLLGIITGSGNAAAFAFNESVTPHALEFGMKIEDLGFIACVSATLGRVSSPLAAGVILIAGIAGASPLDVVKRSIPVMLCTIGALYFLV</sequence>
<comment type="caution">
    <text evidence="9">The sequence shown here is derived from an EMBL/GenBank/DDBJ whole genome shotgun (WGS) entry which is preliminary data.</text>
</comment>
<feature type="transmembrane region" description="Helical" evidence="8">
    <location>
        <begin position="27"/>
        <end position="46"/>
    </location>
</feature>
<feature type="transmembrane region" description="Helical" evidence="8">
    <location>
        <begin position="232"/>
        <end position="252"/>
    </location>
</feature>
<dbReference type="NCBIfam" id="TIGR00771">
    <property type="entry name" value="DcuC"/>
    <property type="match status" value="1"/>
</dbReference>
<evidence type="ECO:0000256" key="4">
    <source>
        <dbReference type="ARBA" id="ARBA00022475"/>
    </source>
</evidence>
<keyword evidence="6 8" id="KW-1133">Transmembrane helix</keyword>